<dbReference type="Proteomes" id="UP000270343">
    <property type="component" value="Unassembled WGS sequence"/>
</dbReference>
<dbReference type="Pfam" id="PF05120">
    <property type="entry name" value="GvpG"/>
    <property type="match status" value="1"/>
</dbReference>
<dbReference type="EMBL" id="RBAM01000001">
    <property type="protein sequence ID" value="RKN77298.1"/>
    <property type="molecule type" value="Genomic_DNA"/>
</dbReference>
<evidence type="ECO:0000313" key="1">
    <source>
        <dbReference type="EMBL" id="RKN77298.1"/>
    </source>
</evidence>
<comment type="caution">
    <text evidence="1">The sequence shown here is derived from an EMBL/GenBank/DDBJ whole genome shotgun (WGS) entry which is preliminary data.</text>
</comment>
<keyword evidence="2" id="KW-1185">Reference proteome</keyword>
<evidence type="ECO:0000313" key="2">
    <source>
        <dbReference type="Proteomes" id="UP000270343"/>
    </source>
</evidence>
<accession>A0A3B0BY75</accession>
<dbReference type="RefSeq" id="WP_120752913.1">
    <property type="nucleotide sequence ID" value="NZ_RBAM01000001.1"/>
</dbReference>
<dbReference type="OrthoDB" id="3541554at2"/>
<gene>
    <name evidence="1" type="ORF">D7231_00700</name>
</gene>
<sequence>MIGFVGWVLRRVVTEAERLYYDPAVVGRELKALEEQLIAGLIGEEEFDRREDALLDRLAETRRRGEAGQERTA</sequence>
<protein>
    <submittedName>
        <fullName evidence="1">Gas vesicle protein GvpG</fullName>
    </submittedName>
</protein>
<dbReference type="InterPro" id="IPR007804">
    <property type="entry name" value="GvpG"/>
</dbReference>
<proteinExistence type="predicted"/>
<reference evidence="1 2" key="1">
    <citation type="journal article" date="2015" name="Antonie Van Leeuwenhoek">
        <title>Streptomyces klenkii sp. nov., isolated from deep marine sediment.</title>
        <authorList>
            <person name="Veyisoglu A."/>
            <person name="Sahin N."/>
        </authorList>
    </citation>
    <scope>NUCLEOTIDE SEQUENCE [LARGE SCALE GENOMIC DNA]</scope>
    <source>
        <strain evidence="1 2">KCTC 29202</strain>
    </source>
</reference>
<organism evidence="1 2">
    <name type="scientific">Streptomyces klenkii</name>
    <dbReference type="NCBI Taxonomy" id="1420899"/>
    <lineage>
        <taxon>Bacteria</taxon>
        <taxon>Bacillati</taxon>
        <taxon>Actinomycetota</taxon>
        <taxon>Actinomycetes</taxon>
        <taxon>Kitasatosporales</taxon>
        <taxon>Streptomycetaceae</taxon>
        <taxon>Streptomyces</taxon>
    </lineage>
</organism>
<dbReference type="AlphaFoldDB" id="A0A3B0BY75"/>
<name>A0A3B0BY75_9ACTN</name>